<evidence type="ECO:0000313" key="1">
    <source>
        <dbReference type="EMBL" id="KKK55524.1"/>
    </source>
</evidence>
<comment type="caution">
    <text evidence="1">The sequence shown here is derived from an EMBL/GenBank/DDBJ whole genome shotgun (WGS) entry which is preliminary data.</text>
</comment>
<dbReference type="AlphaFoldDB" id="A0A0F8YMZ8"/>
<reference evidence="1" key="1">
    <citation type="journal article" date="2015" name="Nature">
        <title>Complex archaea that bridge the gap between prokaryotes and eukaryotes.</title>
        <authorList>
            <person name="Spang A."/>
            <person name="Saw J.H."/>
            <person name="Jorgensen S.L."/>
            <person name="Zaremba-Niedzwiedzka K."/>
            <person name="Martijn J."/>
            <person name="Lind A.E."/>
            <person name="van Eijk R."/>
            <person name="Schleper C."/>
            <person name="Guy L."/>
            <person name="Ettema T.J."/>
        </authorList>
    </citation>
    <scope>NUCLEOTIDE SEQUENCE</scope>
</reference>
<gene>
    <name evidence="1" type="ORF">LCGC14_3073680</name>
</gene>
<proteinExistence type="predicted"/>
<organism evidence="1">
    <name type="scientific">marine sediment metagenome</name>
    <dbReference type="NCBI Taxonomy" id="412755"/>
    <lineage>
        <taxon>unclassified sequences</taxon>
        <taxon>metagenomes</taxon>
        <taxon>ecological metagenomes</taxon>
    </lineage>
</organism>
<dbReference type="EMBL" id="LAZR01065447">
    <property type="protein sequence ID" value="KKK55524.1"/>
    <property type="molecule type" value="Genomic_DNA"/>
</dbReference>
<accession>A0A0F8YMZ8</accession>
<protein>
    <submittedName>
        <fullName evidence="1">Uncharacterized protein</fullName>
    </submittedName>
</protein>
<feature type="non-terminal residue" evidence="1">
    <location>
        <position position="86"/>
    </location>
</feature>
<sequence length="86" mass="10294">MNELNKKMLKFAGLVWIWPHSPDCNCGAIDDDDSARSWYHKQGNDYHLATRFYHEDIDFTDPEFGIAYCFKWLVPKLDNLVLRYRH</sequence>
<name>A0A0F8YMZ8_9ZZZZ</name>